<evidence type="ECO:0008006" key="12">
    <source>
        <dbReference type="Google" id="ProtNLM"/>
    </source>
</evidence>
<evidence type="ECO:0000256" key="7">
    <source>
        <dbReference type="ARBA" id="ARBA00023170"/>
    </source>
</evidence>
<dbReference type="PANTHER" id="PTHR21137:SF26">
    <property type="entry name" value="ODORANT RECEPTOR 10A-RELATED"/>
    <property type="match status" value="1"/>
</dbReference>
<dbReference type="EMBL" id="JADBJN010000003">
    <property type="protein sequence ID" value="KAG5673638.1"/>
    <property type="molecule type" value="Genomic_DNA"/>
</dbReference>
<name>A0A9J6BWK6_POLVA</name>
<dbReference type="GO" id="GO:0005886">
    <property type="term" value="C:plasma membrane"/>
    <property type="evidence" value="ECO:0007669"/>
    <property type="project" value="TreeGrafter"/>
</dbReference>
<accession>A0A9J6BWK6</accession>
<comment type="subcellular location">
    <subcellularLocation>
        <location evidence="1">Membrane</location>
        <topology evidence="1">Multi-pass membrane protein</topology>
    </subcellularLocation>
</comment>
<dbReference type="GO" id="GO:0005549">
    <property type="term" value="F:odorant binding"/>
    <property type="evidence" value="ECO:0007669"/>
    <property type="project" value="InterPro"/>
</dbReference>
<keyword evidence="8" id="KW-0807">Transducer</keyword>
<keyword evidence="7" id="KW-0675">Receptor</keyword>
<evidence type="ECO:0000256" key="3">
    <source>
        <dbReference type="ARBA" id="ARBA00022692"/>
    </source>
</evidence>
<evidence type="ECO:0000256" key="4">
    <source>
        <dbReference type="ARBA" id="ARBA00022725"/>
    </source>
</evidence>
<reference evidence="10" key="1">
    <citation type="submission" date="2021-03" db="EMBL/GenBank/DDBJ databases">
        <title>Chromosome level genome of the anhydrobiotic midge Polypedilum vanderplanki.</title>
        <authorList>
            <person name="Yoshida Y."/>
            <person name="Kikawada T."/>
            <person name="Gusev O."/>
        </authorList>
    </citation>
    <scope>NUCLEOTIDE SEQUENCE</scope>
    <source>
        <strain evidence="10">NIAS01</strain>
        <tissue evidence="10">Whole body or cell culture</tissue>
    </source>
</reference>
<dbReference type="GO" id="GO:0007165">
    <property type="term" value="P:signal transduction"/>
    <property type="evidence" value="ECO:0007669"/>
    <property type="project" value="UniProtKB-KW"/>
</dbReference>
<evidence type="ECO:0000256" key="1">
    <source>
        <dbReference type="ARBA" id="ARBA00004141"/>
    </source>
</evidence>
<comment type="caution">
    <text evidence="10">The sequence shown here is derived from an EMBL/GenBank/DDBJ whole genome shotgun (WGS) entry which is preliminary data.</text>
</comment>
<feature type="transmembrane region" description="Helical" evidence="9">
    <location>
        <begin position="25"/>
        <end position="47"/>
    </location>
</feature>
<evidence type="ECO:0000313" key="10">
    <source>
        <dbReference type="EMBL" id="KAG5673638.1"/>
    </source>
</evidence>
<proteinExistence type="predicted"/>
<evidence type="ECO:0000256" key="9">
    <source>
        <dbReference type="SAM" id="Phobius"/>
    </source>
</evidence>
<keyword evidence="11" id="KW-1185">Reference proteome</keyword>
<dbReference type="InterPro" id="IPR004117">
    <property type="entry name" value="7tm6_olfct_rcpt"/>
</dbReference>
<dbReference type="OrthoDB" id="8185860at2759"/>
<evidence type="ECO:0000256" key="5">
    <source>
        <dbReference type="ARBA" id="ARBA00022989"/>
    </source>
</evidence>
<gene>
    <name evidence="10" type="ORF">PVAND_003667</name>
</gene>
<dbReference type="Pfam" id="PF02949">
    <property type="entry name" value="7tm_6"/>
    <property type="match status" value="1"/>
</dbReference>
<keyword evidence="6 9" id="KW-0472">Membrane</keyword>
<evidence type="ECO:0000256" key="6">
    <source>
        <dbReference type="ARBA" id="ARBA00023136"/>
    </source>
</evidence>
<keyword evidence="3 9" id="KW-0812">Transmembrane</keyword>
<protein>
    <recommendedName>
        <fullName evidence="12">Odorant receptor</fullName>
    </recommendedName>
</protein>
<keyword evidence="5 9" id="KW-1133">Transmembrane helix</keyword>
<dbReference type="GO" id="GO:0004984">
    <property type="term" value="F:olfactory receptor activity"/>
    <property type="evidence" value="ECO:0007669"/>
    <property type="project" value="InterPro"/>
</dbReference>
<evidence type="ECO:0000256" key="8">
    <source>
        <dbReference type="ARBA" id="ARBA00023224"/>
    </source>
</evidence>
<evidence type="ECO:0000313" key="11">
    <source>
        <dbReference type="Proteomes" id="UP001107558"/>
    </source>
</evidence>
<keyword evidence="4" id="KW-0552">Olfaction</keyword>
<sequence>MNRNFVANDIKEVEINARINRKASFLLVNLTFAVFITVSSFILIPIFKEIYRLLEGEKRLYLLPFKASFPFDITYSPIYEIIYLLAADDGIVPLTAINGCDGLYLGICAHLSAQFDIISYRIKSLIENECG</sequence>
<dbReference type="PANTHER" id="PTHR21137">
    <property type="entry name" value="ODORANT RECEPTOR"/>
    <property type="match status" value="1"/>
</dbReference>
<dbReference type="AlphaFoldDB" id="A0A9J6BWK6"/>
<dbReference type="Proteomes" id="UP001107558">
    <property type="component" value="Chromosome 3"/>
</dbReference>
<keyword evidence="2" id="KW-0716">Sensory transduction</keyword>
<organism evidence="10 11">
    <name type="scientific">Polypedilum vanderplanki</name>
    <name type="common">Sleeping chironomid midge</name>
    <dbReference type="NCBI Taxonomy" id="319348"/>
    <lineage>
        <taxon>Eukaryota</taxon>
        <taxon>Metazoa</taxon>
        <taxon>Ecdysozoa</taxon>
        <taxon>Arthropoda</taxon>
        <taxon>Hexapoda</taxon>
        <taxon>Insecta</taxon>
        <taxon>Pterygota</taxon>
        <taxon>Neoptera</taxon>
        <taxon>Endopterygota</taxon>
        <taxon>Diptera</taxon>
        <taxon>Nematocera</taxon>
        <taxon>Chironomoidea</taxon>
        <taxon>Chironomidae</taxon>
        <taxon>Chironominae</taxon>
        <taxon>Polypedilum</taxon>
        <taxon>Polypedilum</taxon>
    </lineage>
</organism>
<evidence type="ECO:0000256" key="2">
    <source>
        <dbReference type="ARBA" id="ARBA00022606"/>
    </source>
</evidence>